<evidence type="ECO:0000313" key="2">
    <source>
        <dbReference type="EMBL" id="MBW46611.1"/>
    </source>
</evidence>
<sequence length="225" mass="24833">MHCSVKMRLACLLSSSALARFSNSSNNLLTSSISRRNRRSCGSAGSPSASSLSASSFSARRMAVRCSAPIAKNCSKSHPFTTLMVAKIMFWRSRSCFFCHSATERSNSRFSRSAASIASWSGGGNKRHTPWTDPSTPFDVFTRHFTRPDVSRRVQLSFLSSEMLPCLYEQIDWTVHCRGLRVACAASEAQPRWLGVAAGLSFHRTHSVPPECPAYHATELHPDRA</sequence>
<feature type="chain" id="PRO_5014947633" evidence="1">
    <location>
        <begin position="20"/>
        <end position="225"/>
    </location>
</feature>
<dbReference type="EMBL" id="GGFK01013290">
    <property type="protein sequence ID" value="MBW46611.1"/>
    <property type="molecule type" value="Transcribed_RNA"/>
</dbReference>
<name>A0A2M4B0N7_9DIPT</name>
<organism evidence="2">
    <name type="scientific">Anopheles triannulatus</name>
    <dbReference type="NCBI Taxonomy" id="58253"/>
    <lineage>
        <taxon>Eukaryota</taxon>
        <taxon>Metazoa</taxon>
        <taxon>Ecdysozoa</taxon>
        <taxon>Arthropoda</taxon>
        <taxon>Hexapoda</taxon>
        <taxon>Insecta</taxon>
        <taxon>Pterygota</taxon>
        <taxon>Neoptera</taxon>
        <taxon>Endopterygota</taxon>
        <taxon>Diptera</taxon>
        <taxon>Nematocera</taxon>
        <taxon>Culicoidea</taxon>
        <taxon>Culicidae</taxon>
        <taxon>Anophelinae</taxon>
        <taxon>Anopheles</taxon>
    </lineage>
</organism>
<proteinExistence type="predicted"/>
<dbReference type="AlphaFoldDB" id="A0A2M4B0N7"/>
<keyword evidence="1" id="KW-0732">Signal</keyword>
<feature type="signal peptide" evidence="1">
    <location>
        <begin position="1"/>
        <end position="19"/>
    </location>
</feature>
<protein>
    <submittedName>
        <fullName evidence="2">Putative secreted protein</fullName>
    </submittedName>
</protein>
<reference evidence="2" key="1">
    <citation type="submission" date="2018-01" db="EMBL/GenBank/DDBJ databases">
        <title>An insight into the sialome of Amazonian anophelines.</title>
        <authorList>
            <person name="Ribeiro J.M."/>
            <person name="Scarpassa V."/>
            <person name="Calvo E."/>
        </authorList>
    </citation>
    <scope>NUCLEOTIDE SEQUENCE</scope>
    <source>
        <tissue evidence="2">Salivary glands</tissue>
    </source>
</reference>
<evidence type="ECO:0000256" key="1">
    <source>
        <dbReference type="SAM" id="SignalP"/>
    </source>
</evidence>
<accession>A0A2M4B0N7</accession>